<proteinExistence type="predicted"/>
<dbReference type="Proteomes" id="UP000193206">
    <property type="component" value="Unassembled WGS sequence"/>
</dbReference>
<reference evidence="1 2" key="1">
    <citation type="journal article" date="2016" name="Eur. J. Clin. Microbiol. Infect. Dis.">
        <title>Whole genome sequencing as a tool for phylogenetic analysis of clinical strains of Mitis group streptococci.</title>
        <authorList>
            <person name="Rasmussen L.H."/>
            <person name="Dargis R."/>
            <person name="Hojholt K."/>
            <person name="Christensen J.J."/>
            <person name="Skovgaard O."/>
            <person name="Justesen U.S."/>
            <person name="Rosenvinge F.S."/>
            <person name="Moser C."/>
            <person name="Lukjancenko O."/>
            <person name="Rasmussen S."/>
            <person name="Nielsen X.C."/>
        </authorList>
    </citation>
    <scope>NUCLEOTIDE SEQUENCE [LARGE SCALE GENOMIC DNA]</scope>
    <source>
        <strain evidence="1 2">B_009152_10</strain>
    </source>
</reference>
<comment type="caution">
    <text evidence="1">The sequence shown here is derived from an EMBL/GenBank/DDBJ whole genome shotgun (WGS) entry which is preliminary data.</text>
</comment>
<dbReference type="AlphaFoldDB" id="A0A1X1L2E2"/>
<accession>A0A1X1L2E2</accession>
<protein>
    <submittedName>
        <fullName evidence="1">Uncharacterized protein</fullName>
    </submittedName>
</protein>
<gene>
    <name evidence="1" type="ORF">B7692_10410</name>
</gene>
<sequence length="79" mass="9414">MRSFLKHCKWLTFVDINKISRYGANIDLKLERSSRIHAQNVKKHEFLKISKARKTSTYKSFNGFKLFGFMLTKVDIFRV</sequence>
<evidence type="ECO:0000313" key="2">
    <source>
        <dbReference type="Proteomes" id="UP000193206"/>
    </source>
</evidence>
<name>A0A1X1L2E2_STRMT</name>
<organism evidence="1 2">
    <name type="scientific">Streptococcus mitis</name>
    <dbReference type="NCBI Taxonomy" id="28037"/>
    <lineage>
        <taxon>Bacteria</taxon>
        <taxon>Bacillati</taxon>
        <taxon>Bacillota</taxon>
        <taxon>Bacilli</taxon>
        <taxon>Lactobacillales</taxon>
        <taxon>Streptococcaceae</taxon>
        <taxon>Streptococcus</taxon>
        <taxon>Streptococcus mitis group</taxon>
    </lineage>
</organism>
<evidence type="ECO:0000313" key="1">
    <source>
        <dbReference type="EMBL" id="ORP05780.1"/>
    </source>
</evidence>
<dbReference type="EMBL" id="NCVN01000085">
    <property type="protein sequence ID" value="ORP05780.1"/>
    <property type="molecule type" value="Genomic_DNA"/>
</dbReference>